<organism evidence="11 12">
    <name type="scientific">Halarcobacter anaerophilus</name>
    <dbReference type="NCBI Taxonomy" id="877500"/>
    <lineage>
        <taxon>Bacteria</taxon>
        <taxon>Pseudomonadati</taxon>
        <taxon>Campylobacterota</taxon>
        <taxon>Epsilonproteobacteria</taxon>
        <taxon>Campylobacterales</taxon>
        <taxon>Arcobacteraceae</taxon>
        <taxon>Halarcobacter</taxon>
    </lineage>
</organism>
<dbReference type="PANTHER" id="PTHR48111">
    <property type="entry name" value="REGULATOR OF RPOS"/>
    <property type="match status" value="1"/>
</dbReference>
<protein>
    <submittedName>
        <fullName evidence="11">DNA-binding response regulator</fullName>
    </submittedName>
</protein>
<dbReference type="InterPro" id="IPR039420">
    <property type="entry name" value="WalR-like"/>
</dbReference>
<keyword evidence="8" id="KW-0175">Coiled coil</keyword>
<dbReference type="SUPFAM" id="SSF52172">
    <property type="entry name" value="CheY-like"/>
    <property type="match status" value="1"/>
</dbReference>
<dbReference type="InterPro" id="IPR001789">
    <property type="entry name" value="Sig_transdc_resp-reg_receiver"/>
</dbReference>
<feature type="modified residue" description="4-aspartylphosphate" evidence="6">
    <location>
        <position position="54"/>
    </location>
</feature>
<dbReference type="PROSITE" id="PS50110">
    <property type="entry name" value="RESPONSE_REGULATORY"/>
    <property type="match status" value="1"/>
</dbReference>
<evidence type="ECO:0000259" key="9">
    <source>
        <dbReference type="PROSITE" id="PS50110"/>
    </source>
</evidence>
<dbReference type="OrthoDB" id="7187989at2"/>
<gene>
    <name evidence="11" type="ORF">CRV06_02685</name>
</gene>
<evidence type="ECO:0000313" key="11">
    <source>
        <dbReference type="EMBL" id="RXJ63867.1"/>
    </source>
</evidence>
<evidence type="ECO:0000256" key="1">
    <source>
        <dbReference type="ARBA" id="ARBA00022553"/>
    </source>
</evidence>
<comment type="caution">
    <text evidence="11">The sequence shown here is derived from an EMBL/GenBank/DDBJ whole genome shotgun (WGS) entry which is preliminary data.</text>
</comment>
<dbReference type="CDD" id="cd00156">
    <property type="entry name" value="REC"/>
    <property type="match status" value="1"/>
</dbReference>
<keyword evidence="1 6" id="KW-0597">Phosphoprotein</keyword>
<evidence type="ECO:0000256" key="3">
    <source>
        <dbReference type="ARBA" id="ARBA00023015"/>
    </source>
</evidence>
<dbReference type="GO" id="GO:0005829">
    <property type="term" value="C:cytosol"/>
    <property type="evidence" value="ECO:0007669"/>
    <property type="project" value="TreeGrafter"/>
</dbReference>
<accession>A0A4Q0Y1F1</accession>
<evidence type="ECO:0000259" key="10">
    <source>
        <dbReference type="PROSITE" id="PS51755"/>
    </source>
</evidence>
<keyword evidence="4 7" id="KW-0238">DNA-binding</keyword>
<dbReference type="GO" id="GO:0032993">
    <property type="term" value="C:protein-DNA complex"/>
    <property type="evidence" value="ECO:0007669"/>
    <property type="project" value="TreeGrafter"/>
</dbReference>
<dbReference type="PANTHER" id="PTHR48111:SF1">
    <property type="entry name" value="TWO-COMPONENT RESPONSE REGULATOR ORR33"/>
    <property type="match status" value="1"/>
</dbReference>
<dbReference type="RefSeq" id="WP_129081236.1">
    <property type="nucleotide sequence ID" value="NZ_CP041070.1"/>
</dbReference>
<name>A0A4Q0Y1F1_9BACT</name>
<feature type="coiled-coil region" evidence="8">
    <location>
        <begin position="108"/>
        <end position="135"/>
    </location>
</feature>
<feature type="domain" description="Response regulatory" evidence="9">
    <location>
        <begin position="5"/>
        <end position="119"/>
    </location>
</feature>
<dbReference type="InterPro" id="IPR011006">
    <property type="entry name" value="CheY-like_superfamily"/>
</dbReference>
<dbReference type="GO" id="GO:0000976">
    <property type="term" value="F:transcription cis-regulatory region binding"/>
    <property type="evidence" value="ECO:0007669"/>
    <property type="project" value="TreeGrafter"/>
</dbReference>
<evidence type="ECO:0000256" key="4">
    <source>
        <dbReference type="ARBA" id="ARBA00023125"/>
    </source>
</evidence>
<dbReference type="SMART" id="SM00448">
    <property type="entry name" value="REC"/>
    <property type="match status" value="1"/>
</dbReference>
<dbReference type="EMBL" id="PDKO01000002">
    <property type="protein sequence ID" value="RXJ63867.1"/>
    <property type="molecule type" value="Genomic_DNA"/>
</dbReference>
<evidence type="ECO:0000313" key="12">
    <source>
        <dbReference type="Proteomes" id="UP000290191"/>
    </source>
</evidence>
<evidence type="ECO:0000256" key="7">
    <source>
        <dbReference type="PROSITE-ProRule" id="PRU01091"/>
    </source>
</evidence>
<proteinExistence type="predicted"/>
<dbReference type="Gene3D" id="1.10.10.10">
    <property type="entry name" value="Winged helix-like DNA-binding domain superfamily/Winged helix DNA-binding domain"/>
    <property type="match status" value="1"/>
</dbReference>
<feature type="domain" description="OmpR/PhoB-type" evidence="10">
    <location>
        <begin position="129"/>
        <end position="224"/>
    </location>
</feature>
<evidence type="ECO:0000256" key="5">
    <source>
        <dbReference type="ARBA" id="ARBA00023163"/>
    </source>
</evidence>
<keyword evidence="12" id="KW-1185">Reference proteome</keyword>
<dbReference type="PROSITE" id="PS51755">
    <property type="entry name" value="OMPR_PHOB"/>
    <property type="match status" value="1"/>
</dbReference>
<reference evidence="11 12" key="1">
    <citation type="submission" date="2017-10" db="EMBL/GenBank/DDBJ databases">
        <title>Genomics of the genus Arcobacter.</title>
        <authorList>
            <person name="Perez-Cataluna A."/>
            <person name="Figueras M.J."/>
        </authorList>
    </citation>
    <scope>NUCLEOTIDE SEQUENCE [LARGE SCALE GENOMIC DNA]</scope>
    <source>
        <strain evidence="11 12">DSM 24636</strain>
    </source>
</reference>
<keyword evidence="5" id="KW-0804">Transcription</keyword>
<dbReference type="Gene3D" id="3.40.50.2300">
    <property type="match status" value="1"/>
</dbReference>
<sequence>MDDLTLLYAEDEIETRENYGRYLKRYFKEIYLVSNGKEAIEIYKKYKPDIMLLDINMPCLNGLELTKQIREEDKLTRIIILTAHLEQDKLLFAAELNLTKYLPKPISRGKLKEALNEAAKQYKELNSKSEKIVLENGLFWDKSAKKLFENKNEIKLTKHEILLFELLTSKKEKIFSSDEIALYLWDDIIDFENSSKLKDIIKRLRKKLPKDTIKNIYGAGYKIL</sequence>
<dbReference type="InterPro" id="IPR036388">
    <property type="entry name" value="WH-like_DNA-bd_sf"/>
</dbReference>
<dbReference type="Pfam" id="PF00486">
    <property type="entry name" value="Trans_reg_C"/>
    <property type="match status" value="1"/>
</dbReference>
<dbReference type="InterPro" id="IPR001867">
    <property type="entry name" value="OmpR/PhoB-type_DNA-bd"/>
</dbReference>
<feature type="DNA-binding region" description="OmpR/PhoB-type" evidence="7">
    <location>
        <begin position="129"/>
        <end position="224"/>
    </location>
</feature>
<dbReference type="Pfam" id="PF00072">
    <property type="entry name" value="Response_reg"/>
    <property type="match status" value="1"/>
</dbReference>
<evidence type="ECO:0000256" key="8">
    <source>
        <dbReference type="SAM" id="Coils"/>
    </source>
</evidence>
<keyword evidence="3" id="KW-0805">Transcription regulation</keyword>
<dbReference type="CDD" id="cd00383">
    <property type="entry name" value="trans_reg_C"/>
    <property type="match status" value="1"/>
</dbReference>
<dbReference type="GO" id="GO:0000156">
    <property type="term" value="F:phosphorelay response regulator activity"/>
    <property type="evidence" value="ECO:0007669"/>
    <property type="project" value="TreeGrafter"/>
</dbReference>
<evidence type="ECO:0000256" key="6">
    <source>
        <dbReference type="PROSITE-ProRule" id="PRU00169"/>
    </source>
</evidence>
<dbReference type="Proteomes" id="UP000290191">
    <property type="component" value="Unassembled WGS sequence"/>
</dbReference>
<dbReference type="SMART" id="SM00862">
    <property type="entry name" value="Trans_reg_C"/>
    <property type="match status" value="1"/>
</dbReference>
<dbReference type="GO" id="GO:0006355">
    <property type="term" value="P:regulation of DNA-templated transcription"/>
    <property type="evidence" value="ECO:0007669"/>
    <property type="project" value="InterPro"/>
</dbReference>
<dbReference type="AlphaFoldDB" id="A0A4Q0Y1F1"/>
<evidence type="ECO:0000256" key="2">
    <source>
        <dbReference type="ARBA" id="ARBA00023012"/>
    </source>
</evidence>
<keyword evidence="2" id="KW-0902">Two-component regulatory system</keyword>